<feature type="region of interest" description="Disordered" evidence="1">
    <location>
        <begin position="54"/>
        <end position="79"/>
    </location>
</feature>
<proteinExistence type="predicted"/>
<feature type="compositionally biased region" description="Polar residues" evidence="1">
    <location>
        <begin position="62"/>
        <end position="71"/>
    </location>
</feature>
<evidence type="ECO:0000313" key="2">
    <source>
        <dbReference type="EMBL" id="TNB91035.1"/>
    </source>
</evidence>
<keyword evidence="3" id="KW-1185">Reference proteome</keyword>
<dbReference type="EMBL" id="VDDB01000021">
    <property type="protein sequence ID" value="TNB91035.1"/>
    <property type="molecule type" value="Genomic_DNA"/>
</dbReference>
<protein>
    <submittedName>
        <fullName evidence="2">Uncharacterized protein</fullName>
    </submittedName>
</protein>
<comment type="caution">
    <text evidence="2">The sequence shown here is derived from an EMBL/GenBank/DDBJ whole genome shotgun (WGS) entry which is preliminary data.</text>
</comment>
<evidence type="ECO:0000313" key="3">
    <source>
        <dbReference type="Proteomes" id="UP000306272"/>
    </source>
</evidence>
<gene>
    <name evidence="2" type="ORF">FHG55_27375</name>
</gene>
<dbReference type="Proteomes" id="UP000306272">
    <property type="component" value="Unassembled WGS sequence"/>
</dbReference>
<sequence length="79" mass="8680">MLQRAEGRRQNRILSWGEFCVRLAPHPSPLPEGEGADRGVWRYTSTLKDLIDYGFGKADSGRGNSQISPNQSPLPPGEG</sequence>
<reference evidence="2" key="1">
    <citation type="submission" date="2019-06" db="EMBL/GenBank/DDBJ databases">
        <title>Pseudomonas-derived Butenolides : (Bio)synthesis of Styrolides.</title>
        <authorList>
            <person name="Klapper M."/>
            <person name="Chowdhury S."/>
            <person name="Stallforth P."/>
        </authorList>
    </citation>
    <scope>NUCLEOTIDE SEQUENCE [LARGE SCALE GENOMIC DNA]</scope>
    <source>
        <strain evidence="2">EC-S101</strain>
    </source>
</reference>
<accession>A0A5C4KR97</accession>
<name>A0A5C4KR97_PSEJE</name>
<dbReference type="AlphaFoldDB" id="A0A5C4KR97"/>
<organism evidence="2 3">
    <name type="scientific">Pseudomonas jessenii</name>
    <dbReference type="NCBI Taxonomy" id="77298"/>
    <lineage>
        <taxon>Bacteria</taxon>
        <taxon>Pseudomonadati</taxon>
        <taxon>Pseudomonadota</taxon>
        <taxon>Gammaproteobacteria</taxon>
        <taxon>Pseudomonadales</taxon>
        <taxon>Pseudomonadaceae</taxon>
        <taxon>Pseudomonas</taxon>
    </lineage>
</organism>
<evidence type="ECO:0000256" key="1">
    <source>
        <dbReference type="SAM" id="MobiDB-lite"/>
    </source>
</evidence>